<sequence length="365" mass="39390">MQESVIFSRRGGLAIATLNAPKSLNALSLDMIELLKPQLEHWARDDTVGAVWIEGAGDRALCAGGDVVALHKSAAAYGEEFDPAYGTEFFAREYHLDYAIHTYSKPIVVWGSGIVMGGGLGIMAGASHRLVTETTRMAMPEITIGLFPDVGGSWFLNRMPGRTGLFLGLTGASFNGVDAIFAGLADRIVGSDSREAILAVLGSHEFSGDTATDHAAVHELLKAEELDAEAQPSANLQAHFAQIQAMTDFPSLAAIVQSITGYSGEDRWLQKAAAGLASGCPVTPAVIWAQLQRSRHLSLKEVFQLELVMAVNCLRLGHFKEGVRALLIDKDRNPGWRPAEFDAVTADMVEEHFVLPWPQNPLQDL</sequence>
<evidence type="ECO:0000313" key="5">
    <source>
        <dbReference type="EMBL" id="GMG88031.1"/>
    </source>
</evidence>
<evidence type="ECO:0000256" key="2">
    <source>
        <dbReference type="ARBA" id="ARBA00011915"/>
    </source>
</evidence>
<accession>A0ABQ6M108</accession>
<reference evidence="5 6" key="1">
    <citation type="submission" date="2023-04" db="EMBL/GenBank/DDBJ databases">
        <title>Marinobulbifer ophiurae gen. nov., sp. Nov., isolate from tissue of brittle star Ophioplocus japonicus.</title>
        <authorList>
            <person name="Kawano K."/>
            <person name="Sawayama S."/>
            <person name="Nakagawa S."/>
        </authorList>
    </citation>
    <scope>NUCLEOTIDE SEQUENCE [LARGE SCALE GENOMIC DNA]</scope>
    <source>
        <strain evidence="5 6">NKW57</strain>
    </source>
</reference>
<comment type="caution">
    <text evidence="5">The sequence shown here is derived from an EMBL/GenBank/DDBJ whole genome shotgun (WGS) entry which is preliminary data.</text>
</comment>
<dbReference type="PANTHER" id="PTHR43176">
    <property type="entry name" value="3-HYDROXYISOBUTYRYL-COA HYDROLASE-RELATED"/>
    <property type="match status" value="1"/>
</dbReference>
<keyword evidence="6" id="KW-1185">Reference proteome</keyword>
<dbReference type="SUPFAM" id="SSF52096">
    <property type="entry name" value="ClpP/crotonase"/>
    <property type="match status" value="1"/>
</dbReference>
<dbReference type="InterPro" id="IPR032259">
    <property type="entry name" value="HIBYL-CoA-H"/>
</dbReference>
<dbReference type="InterPro" id="IPR029045">
    <property type="entry name" value="ClpP/crotonase-like_dom_sf"/>
</dbReference>
<name>A0ABQ6M108_9GAMM</name>
<dbReference type="PANTHER" id="PTHR43176:SF3">
    <property type="entry name" value="3-HYDROXYISOBUTYRYL-COA HYDROLASE, MITOCHONDRIAL"/>
    <property type="match status" value="1"/>
</dbReference>
<feature type="domain" description="Enoyl-CoA hydratase/isomerase" evidence="4">
    <location>
        <begin position="14"/>
        <end position="353"/>
    </location>
</feature>
<protein>
    <recommendedName>
        <fullName evidence="2">3-hydroxyisobutyryl-CoA hydrolase</fullName>
        <ecNumber evidence="2">3.1.2.4</ecNumber>
    </recommendedName>
</protein>
<evidence type="ECO:0000313" key="6">
    <source>
        <dbReference type="Proteomes" id="UP001224392"/>
    </source>
</evidence>
<dbReference type="InterPro" id="IPR045004">
    <property type="entry name" value="ECH_dom"/>
</dbReference>
<evidence type="ECO:0000256" key="3">
    <source>
        <dbReference type="ARBA" id="ARBA00022801"/>
    </source>
</evidence>
<keyword evidence="3" id="KW-0378">Hydrolase</keyword>
<dbReference type="NCBIfam" id="NF004127">
    <property type="entry name" value="PRK05617.1"/>
    <property type="match status" value="1"/>
</dbReference>
<dbReference type="EMBL" id="BSYJ01000004">
    <property type="protein sequence ID" value="GMG88031.1"/>
    <property type="molecule type" value="Genomic_DNA"/>
</dbReference>
<dbReference type="EC" id="3.1.2.4" evidence="2"/>
<evidence type="ECO:0000256" key="1">
    <source>
        <dbReference type="ARBA" id="ARBA00001709"/>
    </source>
</evidence>
<proteinExistence type="predicted"/>
<evidence type="ECO:0000259" key="4">
    <source>
        <dbReference type="Pfam" id="PF16113"/>
    </source>
</evidence>
<gene>
    <name evidence="5" type="ORF">MNKW57_23520</name>
</gene>
<comment type="catalytic activity">
    <reaction evidence="1">
        <text>3-hydroxy-2-methylpropanoyl-CoA + H2O = 3-hydroxy-2-methylpropanoate + CoA + H(+)</text>
        <dbReference type="Rhea" id="RHEA:20888"/>
        <dbReference type="ChEBI" id="CHEBI:11805"/>
        <dbReference type="ChEBI" id="CHEBI:15377"/>
        <dbReference type="ChEBI" id="CHEBI:15378"/>
        <dbReference type="ChEBI" id="CHEBI:57287"/>
        <dbReference type="ChEBI" id="CHEBI:57340"/>
        <dbReference type="EC" id="3.1.2.4"/>
    </reaction>
</comment>
<dbReference type="Proteomes" id="UP001224392">
    <property type="component" value="Unassembled WGS sequence"/>
</dbReference>
<dbReference type="RefSeq" id="WP_285764639.1">
    <property type="nucleotide sequence ID" value="NZ_BSYJ01000004.1"/>
</dbReference>
<dbReference type="Gene3D" id="3.90.226.10">
    <property type="entry name" value="2-enoyl-CoA Hydratase, Chain A, domain 1"/>
    <property type="match status" value="1"/>
</dbReference>
<dbReference type="CDD" id="cd06558">
    <property type="entry name" value="crotonase-like"/>
    <property type="match status" value="1"/>
</dbReference>
<dbReference type="Pfam" id="PF16113">
    <property type="entry name" value="ECH_2"/>
    <property type="match status" value="1"/>
</dbReference>
<organism evidence="5 6">
    <name type="scientific">Biformimicrobium ophioploci</name>
    <dbReference type="NCBI Taxonomy" id="3036711"/>
    <lineage>
        <taxon>Bacteria</taxon>
        <taxon>Pseudomonadati</taxon>
        <taxon>Pseudomonadota</taxon>
        <taxon>Gammaproteobacteria</taxon>
        <taxon>Cellvibrionales</taxon>
        <taxon>Microbulbiferaceae</taxon>
        <taxon>Biformimicrobium</taxon>
    </lineage>
</organism>